<proteinExistence type="predicted"/>
<dbReference type="Gene3D" id="2.40.50.100">
    <property type="match status" value="1"/>
</dbReference>
<evidence type="ECO:0000256" key="2">
    <source>
        <dbReference type="ARBA" id="ARBA00022475"/>
    </source>
</evidence>
<evidence type="ECO:0000259" key="8">
    <source>
        <dbReference type="PROSITE" id="PS50893"/>
    </source>
</evidence>
<evidence type="ECO:0000256" key="4">
    <source>
        <dbReference type="ARBA" id="ARBA00022741"/>
    </source>
</evidence>
<dbReference type="Pfam" id="PF00005">
    <property type="entry name" value="ABC_tran"/>
    <property type="match status" value="1"/>
</dbReference>
<name>A0A380TGF5_9ZZZZ</name>
<evidence type="ECO:0000313" key="9">
    <source>
        <dbReference type="EMBL" id="SUS07515.1"/>
    </source>
</evidence>
<keyword evidence="1" id="KW-0813">Transport</keyword>
<evidence type="ECO:0000256" key="5">
    <source>
        <dbReference type="ARBA" id="ARBA00022840"/>
    </source>
</evidence>
<dbReference type="Pfam" id="PF08402">
    <property type="entry name" value="TOBE_2"/>
    <property type="match status" value="1"/>
</dbReference>
<dbReference type="PROSITE" id="PS00211">
    <property type="entry name" value="ABC_TRANSPORTER_1"/>
    <property type="match status" value="1"/>
</dbReference>
<keyword evidence="5 9" id="KW-0067">ATP-binding</keyword>
<protein>
    <submittedName>
        <fullName evidence="9">Putrescine transporter subunit: ATP-binding component of ABC superfamily</fullName>
    </submittedName>
</protein>
<dbReference type="NCBIfam" id="TIGR01187">
    <property type="entry name" value="potA"/>
    <property type="match status" value="1"/>
</dbReference>
<evidence type="ECO:0000256" key="1">
    <source>
        <dbReference type="ARBA" id="ARBA00022448"/>
    </source>
</evidence>
<dbReference type="AlphaFoldDB" id="A0A380TGF5"/>
<dbReference type="InterPro" id="IPR013611">
    <property type="entry name" value="Transp-assoc_OB_typ2"/>
</dbReference>
<dbReference type="InterPro" id="IPR003439">
    <property type="entry name" value="ABC_transporter-like_ATP-bd"/>
</dbReference>
<gene>
    <name evidence="9" type="primary">potG</name>
    <name evidence="9" type="ORF">DF3PB_4500003</name>
</gene>
<dbReference type="GO" id="GO:0016887">
    <property type="term" value="F:ATP hydrolysis activity"/>
    <property type="evidence" value="ECO:0007669"/>
    <property type="project" value="InterPro"/>
</dbReference>
<dbReference type="SUPFAM" id="SSF52540">
    <property type="entry name" value="P-loop containing nucleoside triphosphate hydrolases"/>
    <property type="match status" value="1"/>
</dbReference>
<evidence type="ECO:0000256" key="6">
    <source>
        <dbReference type="ARBA" id="ARBA00022967"/>
    </source>
</evidence>
<organism evidence="9">
    <name type="scientific">metagenome</name>
    <dbReference type="NCBI Taxonomy" id="256318"/>
    <lineage>
        <taxon>unclassified sequences</taxon>
        <taxon>metagenomes</taxon>
    </lineage>
</organism>
<dbReference type="FunFam" id="3.40.50.300:FF:000133">
    <property type="entry name" value="Spermidine/putrescine import ATP-binding protein PotA"/>
    <property type="match status" value="1"/>
</dbReference>
<accession>A0A380TGF5</accession>
<dbReference type="Gene3D" id="3.40.50.300">
    <property type="entry name" value="P-loop containing nucleotide triphosphate hydrolases"/>
    <property type="match status" value="1"/>
</dbReference>
<evidence type="ECO:0000256" key="7">
    <source>
        <dbReference type="ARBA" id="ARBA00023136"/>
    </source>
</evidence>
<dbReference type="InterPro" id="IPR027417">
    <property type="entry name" value="P-loop_NTPase"/>
</dbReference>
<keyword evidence="3" id="KW-0997">Cell inner membrane</keyword>
<dbReference type="PANTHER" id="PTHR42781">
    <property type="entry name" value="SPERMIDINE/PUTRESCINE IMPORT ATP-BINDING PROTEIN POTA"/>
    <property type="match status" value="1"/>
</dbReference>
<dbReference type="EMBL" id="UIDG01000391">
    <property type="protein sequence ID" value="SUS07515.1"/>
    <property type="molecule type" value="Genomic_DNA"/>
</dbReference>
<dbReference type="PROSITE" id="PS50893">
    <property type="entry name" value="ABC_TRANSPORTER_2"/>
    <property type="match status" value="1"/>
</dbReference>
<keyword evidence="6" id="KW-1278">Translocase</keyword>
<dbReference type="InterPro" id="IPR003593">
    <property type="entry name" value="AAA+_ATPase"/>
</dbReference>
<dbReference type="InterPro" id="IPR050093">
    <property type="entry name" value="ABC_SmlMolc_Importer"/>
</dbReference>
<dbReference type="PANTHER" id="PTHR42781:SF5">
    <property type="entry name" value="PUTRESCINE TRANSPORT ATP-BINDING PROTEIN POTG"/>
    <property type="match status" value="1"/>
</dbReference>
<feature type="domain" description="ABC transporter" evidence="8">
    <location>
        <begin position="30"/>
        <end position="260"/>
    </location>
</feature>
<dbReference type="InterPro" id="IPR017871">
    <property type="entry name" value="ABC_transporter-like_CS"/>
</dbReference>
<dbReference type="SUPFAM" id="SSF50331">
    <property type="entry name" value="MOP-like"/>
    <property type="match status" value="1"/>
</dbReference>
<keyword evidence="4" id="KW-0547">Nucleotide-binding</keyword>
<reference evidence="9" key="1">
    <citation type="submission" date="2018-07" db="EMBL/GenBank/DDBJ databases">
        <authorList>
            <person name="Quirk P.G."/>
            <person name="Krulwich T.A."/>
        </authorList>
    </citation>
    <scope>NUCLEOTIDE SEQUENCE</scope>
</reference>
<keyword evidence="7" id="KW-0472">Membrane</keyword>
<evidence type="ECO:0000256" key="3">
    <source>
        <dbReference type="ARBA" id="ARBA00022519"/>
    </source>
</evidence>
<keyword evidence="2" id="KW-1003">Cell membrane</keyword>
<sequence>MTAPDLPAALAPDARLPAEPWNDPKATPLIKIRNVIKRFDGFVAVDDVWLDIYKGEFFSLLGPSGCGKTTLLRLLAGFEQPTSGTIEIDGVDMAGVPPHRRPVNMMFQSYALFPHMTVEQNVGFGLKQEHVSRREISRRVGEMLELVQLADLGRRRPHQLSGGQKQRVALARALIKRPKLLLLDEPLGALDRRLREQTQFELVNIQETLGLTFIIVTHDQDEAMTVSTRIAIMDRGRTVQVGTPGEIYEYPNSLYVAGFVGDVNVFEGRVVEAGKDHVTVRSPESGCDIYTDRGIDAVPGQEAYAAIRPEKIEIGKAPPADARFNCVTGRVFDIAYLGSLSTYHVRLATGEVVKVSAANRSRLVERPITWEDQVWLWWPPSASVVLLS</sequence>
<dbReference type="GO" id="GO:0043190">
    <property type="term" value="C:ATP-binding cassette (ABC) transporter complex"/>
    <property type="evidence" value="ECO:0007669"/>
    <property type="project" value="InterPro"/>
</dbReference>
<dbReference type="InterPro" id="IPR005893">
    <property type="entry name" value="PotA-like"/>
</dbReference>
<dbReference type="SMART" id="SM00382">
    <property type="entry name" value="AAA"/>
    <property type="match status" value="1"/>
</dbReference>
<dbReference type="GO" id="GO:0005524">
    <property type="term" value="F:ATP binding"/>
    <property type="evidence" value="ECO:0007669"/>
    <property type="project" value="UniProtKB-KW"/>
</dbReference>
<dbReference type="GO" id="GO:0015417">
    <property type="term" value="F:ABC-type polyamine transporter activity"/>
    <property type="evidence" value="ECO:0007669"/>
    <property type="project" value="InterPro"/>
</dbReference>
<dbReference type="InterPro" id="IPR008995">
    <property type="entry name" value="Mo/tungstate-bd_C_term_dom"/>
</dbReference>